<dbReference type="InterPro" id="IPR050351">
    <property type="entry name" value="BphY/WalK/GraS-like"/>
</dbReference>
<reference evidence="15 16" key="1">
    <citation type="submission" date="2014-01" db="EMBL/GenBank/DDBJ databases">
        <title>Interspecies Systems Biology Uncovers Metabolites Affecting C. elegans Gene Expression and Life History Traits.</title>
        <authorList>
            <person name="Watson E."/>
            <person name="Macneil L.T."/>
            <person name="Ritter A.D."/>
            <person name="Yilmaz L.S."/>
            <person name="Rosebrock A.P."/>
            <person name="Caudy A.A."/>
            <person name="Walhout A.J."/>
        </authorList>
    </citation>
    <scope>NUCLEOTIDE SEQUENCE [LARGE SCALE GENOMIC DNA]</scope>
    <source>
        <strain evidence="15 16">DA1877</strain>
    </source>
</reference>
<dbReference type="Pfam" id="PF00512">
    <property type="entry name" value="HisKA"/>
    <property type="match status" value="1"/>
</dbReference>
<dbReference type="GO" id="GO:0016020">
    <property type="term" value="C:membrane"/>
    <property type="evidence" value="ECO:0007669"/>
    <property type="project" value="UniProtKB-SubCell"/>
</dbReference>
<gene>
    <name evidence="15" type="ORF">AX13_14230</name>
</gene>
<protein>
    <recommendedName>
        <fullName evidence="3">histidine kinase</fullName>
        <ecNumber evidence="3">2.7.13.3</ecNumber>
    </recommendedName>
</protein>
<evidence type="ECO:0000256" key="13">
    <source>
        <dbReference type="SAM" id="Phobius"/>
    </source>
</evidence>
<evidence type="ECO:0000256" key="12">
    <source>
        <dbReference type="ARBA" id="ARBA00023136"/>
    </source>
</evidence>
<comment type="caution">
    <text evidence="15">The sequence shown here is derived from an EMBL/GenBank/DDBJ whole genome shotgun (WGS) entry which is preliminary data.</text>
</comment>
<proteinExistence type="predicted"/>
<dbReference type="SMART" id="SM00387">
    <property type="entry name" value="HATPase_c"/>
    <property type="match status" value="1"/>
</dbReference>
<keyword evidence="7" id="KW-0547">Nucleotide-binding</keyword>
<comment type="subcellular location">
    <subcellularLocation>
        <location evidence="2">Membrane</location>
        <topology evidence="2">Multi-pass membrane protein</topology>
    </subcellularLocation>
</comment>
<evidence type="ECO:0000256" key="5">
    <source>
        <dbReference type="ARBA" id="ARBA00022679"/>
    </source>
</evidence>
<dbReference type="SUPFAM" id="SSF47384">
    <property type="entry name" value="Homodimeric domain of signal transducing histidine kinase"/>
    <property type="match status" value="1"/>
</dbReference>
<dbReference type="InterPro" id="IPR035965">
    <property type="entry name" value="PAS-like_dom_sf"/>
</dbReference>
<evidence type="ECO:0000256" key="2">
    <source>
        <dbReference type="ARBA" id="ARBA00004141"/>
    </source>
</evidence>
<dbReference type="InterPro" id="IPR003661">
    <property type="entry name" value="HisK_dim/P_dom"/>
</dbReference>
<dbReference type="STRING" id="225991.MA05_05420"/>
<dbReference type="GO" id="GO:0005524">
    <property type="term" value="F:ATP binding"/>
    <property type="evidence" value="ECO:0007669"/>
    <property type="project" value="UniProtKB-KW"/>
</dbReference>
<dbReference type="GO" id="GO:0000155">
    <property type="term" value="F:phosphorelay sensor kinase activity"/>
    <property type="evidence" value="ECO:0007669"/>
    <property type="project" value="InterPro"/>
</dbReference>
<evidence type="ECO:0000256" key="3">
    <source>
        <dbReference type="ARBA" id="ARBA00012438"/>
    </source>
</evidence>
<dbReference type="AlphaFoldDB" id="A0A014NMV6"/>
<dbReference type="Gene3D" id="1.10.287.130">
    <property type="match status" value="1"/>
</dbReference>
<keyword evidence="6 13" id="KW-0812">Transmembrane</keyword>
<evidence type="ECO:0000259" key="14">
    <source>
        <dbReference type="PROSITE" id="PS50109"/>
    </source>
</evidence>
<dbReference type="Gene3D" id="3.30.450.20">
    <property type="entry name" value="PAS domain"/>
    <property type="match status" value="1"/>
</dbReference>
<feature type="transmembrane region" description="Helical" evidence="13">
    <location>
        <begin position="81"/>
        <end position="99"/>
    </location>
</feature>
<dbReference type="Pfam" id="PF13188">
    <property type="entry name" value="PAS_8"/>
    <property type="match status" value="1"/>
</dbReference>
<comment type="catalytic activity">
    <reaction evidence="1">
        <text>ATP + protein L-histidine = ADP + protein N-phospho-L-histidine.</text>
        <dbReference type="EC" id="2.7.13.3"/>
    </reaction>
</comment>
<dbReference type="PANTHER" id="PTHR42878:SF7">
    <property type="entry name" value="SENSOR HISTIDINE KINASE GLRK"/>
    <property type="match status" value="1"/>
</dbReference>
<dbReference type="PROSITE" id="PS50109">
    <property type="entry name" value="HIS_KIN"/>
    <property type="match status" value="1"/>
</dbReference>
<keyword evidence="12 13" id="KW-0472">Membrane</keyword>
<evidence type="ECO:0000256" key="8">
    <source>
        <dbReference type="ARBA" id="ARBA00022777"/>
    </source>
</evidence>
<evidence type="ECO:0000256" key="6">
    <source>
        <dbReference type="ARBA" id="ARBA00022692"/>
    </source>
</evidence>
<dbReference type="EC" id="2.7.13.3" evidence="3"/>
<keyword evidence="5" id="KW-0808">Transferase</keyword>
<organism evidence="15 16">
    <name type="scientific">Comamonas aquatica DA1877</name>
    <dbReference type="NCBI Taxonomy" id="1457173"/>
    <lineage>
        <taxon>Bacteria</taxon>
        <taxon>Pseudomonadati</taxon>
        <taxon>Pseudomonadota</taxon>
        <taxon>Betaproteobacteria</taxon>
        <taxon>Burkholderiales</taxon>
        <taxon>Comamonadaceae</taxon>
        <taxon>Comamonas</taxon>
    </lineage>
</organism>
<dbReference type="Proteomes" id="UP000020766">
    <property type="component" value="Unassembled WGS sequence"/>
</dbReference>
<dbReference type="InterPro" id="IPR036890">
    <property type="entry name" value="HATPase_C_sf"/>
</dbReference>
<dbReference type="CDD" id="cd00075">
    <property type="entry name" value="HATPase"/>
    <property type="match status" value="1"/>
</dbReference>
<dbReference type="SMART" id="SM00388">
    <property type="entry name" value="HisKA"/>
    <property type="match status" value="1"/>
</dbReference>
<keyword evidence="10 13" id="KW-1133">Transmembrane helix</keyword>
<dbReference type="SUPFAM" id="SSF55874">
    <property type="entry name" value="ATPase domain of HSP90 chaperone/DNA topoisomerase II/histidine kinase"/>
    <property type="match status" value="1"/>
</dbReference>
<dbReference type="InterPro" id="IPR005467">
    <property type="entry name" value="His_kinase_dom"/>
</dbReference>
<evidence type="ECO:0000256" key="10">
    <source>
        <dbReference type="ARBA" id="ARBA00022989"/>
    </source>
</evidence>
<dbReference type="Pfam" id="PF25323">
    <property type="entry name" value="6TM_PilS"/>
    <property type="match status" value="1"/>
</dbReference>
<feature type="domain" description="Histidine kinase" evidence="14">
    <location>
        <begin position="346"/>
        <end position="565"/>
    </location>
</feature>
<feature type="transmembrane region" description="Helical" evidence="13">
    <location>
        <begin position="20"/>
        <end position="39"/>
    </location>
</feature>
<keyword evidence="9" id="KW-0067">ATP-binding</keyword>
<dbReference type="InterPro" id="IPR003594">
    <property type="entry name" value="HATPase_dom"/>
</dbReference>
<keyword evidence="16" id="KW-1185">Reference proteome</keyword>
<evidence type="ECO:0000256" key="1">
    <source>
        <dbReference type="ARBA" id="ARBA00000085"/>
    </source>
</evidence>
<dbReference type="CDD" id="cd00082">
    <property type="entry name" value="HisKA"/>
    <property type="match status" value="1"/>
</dbReference>
<feature type="transmembrane region" description="Helical" evidence="13">
    <location>
        <begin position="130"/>
        <end position="149"/>
    </location>
</feature>
<evidence type="ECO:0000256" key="7">
    <source>
        <dbReference type="ARBA" id="ARBA00022741"/>
    </source>
</evidence>
<dbReference type="GO" id="GO:0030295">
    <property type="term" value="F:protein kinase activator activity"/>
    <property type="evidence" value="ECO:0007669"/>
    <property type="project" value="TreeGrafter"/>
</dbReference>
<dbReference type="GO" id="GO:0007234">
    <property type="term" value="P:osmosensory signaling via phosphorelay pathway"/>
    <property type="evidence" value="ECO:0007669"/>
    <property type="project" value="TreeGrafter"/>
</dbReference>
<sequence>MASPHTLPLQSARRLWQAFLSARVLVATLLIALLAMQTWTSTGMPPSMPWSWALSTGYLVVALVGWVLLHHKPPAAHWRWPWLLLLVADIVTICLLQEMQTGRMYYTPLLALPILTVSVLGPMRMALATTASITLLLLGANIVSAWQSGNFSSDGYMQTALVCAGFFAVAYLTRQLSLRLAYQERQARQSRQAARTHAQVNSLIIANLSEGVLVVDAEQQVRLANPAACELLGLPPPLALHNLHDMALWQPLRDMVAHTYASGQAQSQHVHLLAEGERPVGLYVRTWLTTSLEPEVLAAEAEYDGAGESLLAPHLWLCVIFLNDLRLVEARIRTEKMAAMGRMSAAVAHEIRNPLAAILQANALLAEDLDQPAQQRLSHMVEQNAQRLARIAEDVLDIARVQQQIQHADSRTLSLDAELSTIWHEWQQQDAPQRQGVFAPGCGQAQIAFDSEHLRRVAINLLDNAARHRASLLADGLQLHTGGGQGEPFWMQVWSEGPPVEASVEKHLFEPFFSSQSRSTGLGLYICRELCQRHGGSISYARAERPTARGPQPGNAFTVHFRGQQRQPDTASLFDPIVV</sequence>
<dbReference type="SUPFAM" id="SSF55785">
    <property type="entry name" value="PYP-like sensor domain (PAS domain)"/>
    <property type="match status" value="1"/>
</dbReference>
<feature type="transmembrane region" description="Helical" evidence="13">
    <location>
        <begin position="51"/>
        <end position="69"/>
    </location>
</feature>
<dbReference type="InterPro" id="IPR036097">
    <property type="entry name" value="HisK_dim/P_sf"/>
</dbReference>
<dbReference type="SMART" id="SM00091">
    <property type="entry name" value="PAS"/>
    <property type="match status" value="1"/>
</dbReference>
<dbReference type="EMBL" id="JBOK01000005">
    <property type="protein sequence ID" value="EXU80793.1"/>
    <property type="molecule type" value="Genomic_DNA"/>
</dbReference>
<keyword evidence="8 15" id="KW-0418">Kinase</keyword>
<dbReference type="InterPro" id="IPR004358">
    <property type="entry name" value="Sig_transdc_His_kin-like_C"/>
</dbReference>
<keyword evidence="11" id="KW-0902">Two-component regulatory system</keyword>
<dbReference type="Pfam" id="PF02518">
    <property type="entry name" value="HATPase_c"/>
    <property type="match status" value="1"/>
</dbReference>
<evidence type="ECO:0000256" key="4">
    <source>
        <dbReference type="ARBA" id="ARBA00022553"/>
    </source>
</evidence>
<evidence type="ECO:0000313" key="16">
    <source>
        <dbReference type="Proteomes" id="UP000020766"/>
    </source>
</evidence>
<dbReference type="PATRIC" id="fig|1457173.3.peg.1132"/>
<accession>A0A014NMV6</accession>
<keyword evidence="4" id="KW-0597">Phosphoprotein</keyword>
<evidence type="ECO:0000313" key="15">
    <source>
        <dbReference type="EMBL" id="EXU80793.1"/>
    </source>
</evidence>
<dbReference type="GO" id="GO:0000156">
    <property type="term" value="F:phosphorelay response regulator activity"/>
    <property type="evidence" value="ECO:0007669"/>
    <property type="project" value="TreeGrafter"/>
</dbReference>
<dbReference type="PRINTS" id="PR00344">
    <property type="entry name" value="BCTRLSENSOR"/>
</dbReference>
<evidence type="ECO:0000256" key="9">
    <source>
        <dbReference type="ARBA" id="ARBA00022840"/>
    </source>
</evidence>
<evidence type="ECO:0000256" key="11">
    <source>
        <dbReference type="ARBA" id="ARBA00023012"/>
    </source>
</evidence>
<dbReference type="RefSeq" id="WP_051519379.1">
    <property type="nucleotide sequence ID" value="NZ_JBOK01000005.1"/>
</dbReference>
<dbReference type="InterPro" id="IPR000014">
    <property type="entry name" value="PAS"/>
</dbReference>
<feature type="transmembrane region" description="Helical" evidence="13">
    <location>
        <begin position="155"/>
        <end position="173"/>
    </location>
</feature>
<name>A0A014NMV6_9BURK</name>
<dbReference type="Gene3D" id="3.30.565.10">
    <property type="entry name" value="Histidine kinase-like ATPase, C-terminal domain"/>
    <property type="match status" value="1"/>
</dbReference>
<dbReference type="PANTHER" id="PTHR42878">
    <property type="entry name" value="TWO-COMPONENT HISTIDINE KINASE"/>
    <property type="match status" value="1"/>
</dbReference>